<evidence type="ECO:0000313" key="2">
    <source>
        <dbReference type="EnsemblPlants" id="TraesCS6B02G147800.1.cds1"/>
    </source>
</evidence>
<proteinExistence type="predicted"/>
<dbReference type="InterPro" id="IPR056016">
    <property type="entry name" value="DUF7595"/>
</dbReference>
<dbReference type="SMART" id="SM00256">
    <property type="entry name" value="FBOX"/>
    <property type="match status" value="1"/>
</dbReference>
<keyword evidence="3" id="KW-1185">Reference proteome</keyword>
<sequence length="415" mass="46428">MAPRLPSLTSDCLLHVFLSLDPVSILRCAAVSRHWRRAVIGNVAEIRRHPGRHLLLGIYHREMYPGKLAFSHRSFWLPPSAGPHWSDSLPALSHVPVAEGTTPKLYSPLACSDGLVLVCRGLPSEMCVCNPFTGFSASIPRLGELVTYNYLLHSCHGVGVGPNPSPNTFQVLAVKIERGGILALQNYCSKSGAWGPVFRPNGSRLRMPYPDYRAAPVLCRGAIHWLCSDVSDYNSSAYKQLWFHDITRIVAVDISTGQTRMIRLPNNLLMGNHEVSTKKMLMLATSSEGERLSLIRTERSGLEVSIWLYARDHGGDDDNVEESWMLSRSVDVQKLVEDAGLAYFRPSCKDWAVLETRLEWFCPGSNRLIIWVPFLGLFVLDLVSTEIQRAEGDSHGHIWPYEIDLTLSFSSMKLF</sequence>
<dbReference type="Pfam" id="PF00646">
    <property type="entry name" value="F-box"/>
    <property type="match status" value="1"/>
</dbReference>
<dbReference type="Pfam" id="PF24523">
    <property type="entry name" value="DUF7595"/>
    <property type="match status" value="1"/>
</dbReference>
<accession>A0A3B6PK82</accession>
<evidence type="ECO:0000259" key="1">
    <source>
        <dbReference type="SMART" id="SM00256"/>
    </source>
</evidence>
<dbReference type="PANTHER" id="PTHR35828:SF18">
    <property type="entry name" value="OS03G0703800 PROTEIN"/>
    <property type="match status" value="1"/>
</dbReference>
<dbReference type="Gramene" id="TraesCS6B03G0370100.1">
    <property type="protein sequence ID" value="TraesCS6B03G0370100.1.CDS1"/>
    <property type="gene ID" value="TraesCS6B03G0370100"/>
</dbReference>
<dbReference type="OrthoDB" id="678101at2759"/>
<dbReference type="Gene3D" id="1.20.1280.50">
    <property type="match status" value="1"/>
</dbReference>
<organism evidence="2">
    <name type="scientific">Triticum aestivum</name>
    <name type="common">Wheat</name>
    <dbReference type="NCBI Taxonomy" id="4565"/>
    <lineage>
        <taxon>Eukaryota</taxon>
        <taxon>Viridiplantae</taxon>
        <taxon>Streptophyta</taxon>
        <taxon>Embryophyta</taxon>
        <taxon>Tracheophyta</taxon>
        <taxon>Spermatophyta</taxon>
        <taxon>Magnoliopsida</taxon>
        <taxon>Liliopsida</taxon>
        <taxon>Poales</taxon>
        <taxon>Poaceae</taxon>
        <taxon>BOP clade</taxon>
        <taxon>Pooideae</taxon>
        <taxon>Triticodae</taxon>
        <taxon>Triticeae</taxon>
        <taxon>Triticinae</taxon>
        <taxon>Triticum</taxon>
    </lineage>
</organism>
<dbReference type="EnsemblPlants" id="TraesCS6B02G147800.1">
    <property type="protein sequence ID" value="TraesCS6B02G147800.1.cds1"/>
    <property type="gene ID" value="TraesCS6B02G147800"/>
</dbReference>
<evidence type="ECO:0000313" key="3">
    <source>
        <dbReference type="Proteomes" id="UP000019116"/>
    </source>
</evidence>
<dbReference type="InterPro" id="IPR001810">
    <property type="entry name" value="F-box_dom"/>
</dbReference>
<reference evidence="2" key="1">
    <citation type="submission" date="2018-08" db="EMBL/GenBank/DDBJ databases">
        <authorList>
            <person name="Rossello M."/>
        </authorList>
    </citation>
    <scope>NUCLEOTIDE SEQUENCE [LARGE SCALE GENOMIC DNA]</scope>
    <source>
        <strain evidence="2">cv. Chinese Spring</strain>
    </source>
</reference>
<dbReference type="PANTHER" id="PTHR35828">
    <property type="entry name" value="OS08G0203800 PROTEIN-RELATED"/>
    <property type="match status" value="1"/>
</dbReference>
<dbReference type="AlphaFoldDB" id="A0A3B6PK82"/>
<dbReference type="CDD" id="cd09917">
    <property type="entry name" value="F-box_SF"/>
    <property type="match status" value="1"/>
</dbReference>
<dbReference type="OMA" id="FCPRSGC"/>
<dbReference type="SUPFAM" id="SSF81383">
    <property type="entry name" value="F-box domain"/>
    <property type="match status" value="1"/>
</dbReference>
<feature type="domain" description="F-box" evidence="1">
    <location>
        <begin position="8"/>
        <end position="48"/>
    </location>
</feature>
<dbReference type="Gramene" id="TraesROB_scaffold_043075_01G000100.1">
    <property type="protein sequence ID" value="TraesROB_scaffold_043075_01G000100.1"/>
    <property type="gene ID" value="TraesROB_scaffold_043075_01G000100"/>
</dbReference>
<protein>
    <recommendedName>
        <fullName evidence="1">F-box domain-containing protein</fullName>
    </recommendedName>
</protein>
<dbReference type="Proteomes" id="UP000019116">
    <property type="component" value="Chromosome 6B"/>
</dbReference>
<dbReference type="Gramene" id="TraesCS6B02G147800.1">
    <property type="protein sequence ID" value="TraesCS6B02G147800.1.cds1"/>
    <property type="gene ID" value="TraesCS6B02G147800"/>
</dbReference>
<reference evidence="2" key="2">
    <citation type="submission" date="2018-10" db="UniProtKB">
        <authorList>
            <consortium name="EnsemblPlants"/>
        </authorList>
    </citation>
    <scope>IDENTIFICATION</scope>
</reference>
<name>A0A3B6PK82_WHEAT</name>
<dbReference type="InterPro" id="IPR036047">
    <property type="entry name" value="F-box-like_dom_sf"/>
</dbReference>